<proteinExistence type="predicted"/>
<dbReference type="AlphaFoldDB" id="A0A9N9I9R0"/>
<dbReference type="Proteomes" id="UP000789375">
    <property type="component" value="Unassembled WGS sequence"/>
</dbReference>
<organism evidence="1 2">
    <name type="scientific">Funneliformis mosseae</name>
    <name type="common">Endomycorrhizal fungus</name>
    <name type="synonym">Glomus mosseae</name>
    <dbReference type="NCBI Taxonomy" id="27381"/>
    <lineage>
        <taxon>Eukaryota</taxon>
        <taxon>Fungi</taxon>
        <taxon>Fungi incertae sedis</taxon>
        <taxon>Mucoromycota</taxon>
        <taxon>Glomeromycotina</taxon>
        <taxon>Glomeromycetes</taxon>
        <taxon>Glomerales</taxon>
        <taxon>Glomeraceae</taxon>
        <taxon>Funneliformis</taxon>
    </lineage>
</organism>
<comment type="caution">
    <text evidence="1">The sequence shown here is derived from an EMBL/GenBank/DDBJ whole genome shotgun (WGS) entry which is preliminary data.</text>
</comment>
<evidence type="ECO:0000313" key="2">
    <source>
        <dbReference type="Proteomes" id="UP000789375"/>
    </source>
</evidence>
<gene>
    <name evidence="1" type="ORF">FMOSSE_LOCUS15347</name>
</gene>
<name>A0A9N9I9R0_FUNMO</name>
<protein>
    <submittedName>
        <fullName evidence="1">13947_t:CDS:1</fullName>
    </submittedName>
</protein>
<evidence type="ECO:0000313" key="1">
    <source>
        <dbReference type="EMBL" id="CAG8726001.1"/>
    </source>
</evidence>
<keyword evidence="2" id="KW-1185">Reference proteome</keyword>
<reference evidence="1" key="1">
    <citation type="submission" date="2021-06" db="EMBL/GenBank/DDBJ databases">
        <authorList>
            <person name="Kallberg Y."/>
            <person name="Tangrot J."/>
            <person name="Rosling A."/>
        </authorList>
    </citation>
    <scope>NUCLEOTIDE SEQUENCE</scope>
    <source>
        <strain evidence="1">87-6 pot B 2015</strain>
    </source>
</reference>
<dbReference type="EMBL" id="CAJVPP010015104">
    <property type="protein sequence ID" value="CAG8726001.1"/>
    <property type="molecule type" value="Genomic_DNA"/>
</dbReference>
<accession>A0A9N9I9R0</accession>
<sequence length="80" mass="9364">MSLKDFEETFDVFYKNPQKLSNLTFEELEKLVDLAVSQKPKNNKRHTFLTSNKNGNIEKTILNKVPLEKLTNFISTLNFK</sequence>
<feature type="non-terminal residue" evidence="1">
    <location>
        <position position="80"/>
    </location>
</feature>